<evidence type="ECO:0000256" key="2">
    <source>
        <dbReference type="ARBA" id="ARBA00023125"/>
    </source>
</evidence>
<evidence type="ECO:0000256" key="1">
    <source>
        <dbReference type="ARBA" id="ARBA00023015"/>
    </source>
</evidence>
<dbReference type="PANTHER" id="PTHR46797">
    <property type="entry name" value="HTH-TYPE TRANSCRIPTIONAL REGULATOR"/>
    <property type="match status" value="1"/>
</dbReference>
<dbReference type="Gene3D" id="1.10.260.40">
    <property type="entry name" value="lambda repressor-like DNA-binding domains"/>
    <property type="match status" value="1"/>
</dbReference>
<dbReference type="SMART" id="SM00530">
    <property type="entry name" value="HTH_XRE"/>
    <property type="match status" value="1"/>
</dbReference>
<keyword evidence="2" id="KW-0238">DNA-binding</keyword>
<dbReference type="CDD" id="cd00093">
    <property type="entry name" value="HTH_XRE"/>
    <property type="match status" value="1"/>
</dbReference>
<evidence type="ECO:0000256" key="3">
    <source>
        <dbReference type="ARBA" id="ARBA00023163"/>
    </source>
</evidence>
<dbReference type="GO" id="GO:0003700">
    <property type="term" value="F:DNA-binding transcription factor activity"/>
    <property type="evidence" value="ECO:0007669"/>
    <property type="project" value="TreeGrafter"/>
</dbReference>
<dbReference type="GO" id="GO:0005829">
    <property type="term" value="C:cytosol"/>
    <property type="evidence" value="ECO:0007669"/>
    <property type="project" value="TreeGrafter"/>
</dbReference>
<dbReference type="PANTHER" id="PTHR46797:SF23">
    <property type="entry name" value="HTH-TYPE TRANSCRIPTIONAL REGULATOR SUTR"/>
    <property type="match status" value="1"/>
</dbReference>
<name>A0A3G9GI03_9NEIS</name>
<organism evidence="5 6">
    <name type="scientific">Aquitalea magnusonii</name>
    <dbReference type="NCBI Taxonomy" id="332411"/>
    <lineage>
        <taxon>Bacteria</taxon>
        <taxon>Pseudomonadati</taxon>
        <taxon>Pseudomonadota</taxon>
        <taxon>Betaproteobacteria</taxon>
        <taxon>Neisseriales</taxon>
        <taxon>Chromobacteriaceae</taxon>
        <taxon>Aquitalea</taxon>
    </lineage>
</organism>
<dbReference type="InterPro" id="IPR011051">
    <property type="entry name" value="RmlC_Cupin_sf"/>
</dbReference>
<evidence type="ECO:0000259" key="4">
    <source>
        <dbReference type="PROSITE" id="PS50943"/>
    </source>
</evidence>
<dbReference type="GO" id="GO:0003677">
    <property type="term" value="F:DNA binding"/>
    <property type="evidence" value="ECO:0007669"/>
    <property type="project" value="UniProtKB-KW"/>
</dbReference>
<dbReference type="STRING" id="332411.VI06_06590"/>
<keyword evidence="3" id="KW-0804">Transcription</keyword>
<reference evidence="5 6" key="2">
    <citation type="journal article" date="2017" name="Genome Announc.">
        <title>Draft genome sequence of Aquitalea magnusonii strain H3, a plant growth-promoting bacterium of duckweed Lemna minor.</title>
        <authorList>
            <person name="Ishizawa H."/>
            <person name="Kuroda M."/>
            <person name="Ike M."/>
        </authorList>
    </citation>
    <scope>NUCLEOTIDE SEQUENCE [LARGE SCALE GENOMIC DNA]</scope>
    <source>
        <strain evidence="5 6">H3</strain>
    </source>
</reference>
<accession>A0A3G9GI03</accession>
<reference evidence="6" key="3">
    <citation type="journal article" date="2017" name="Plant Physiol. Biochem.">
        <title>Differential oxidative and antioxidative response of duckweed Lemna minor toward plant growth promoting/inhibiting bacteria.</title>
        <authorList>
            <person name="Ishizawa H."/>
            <person name="Kuroda M."/>
            <person name="Morikawa M."/>
            <person name="Ike M."/>
        </authorList>
    </citation>
    <scope>NUCLEOTIDE SEQUENCE [LARGE SCALE GENOMIC DNA]</scope>
    <source>
        <strain evidence="6">H3</strain>
    </source>
</reference>
<keyword evidence="6" id="KW-1185">Reference proteome</keyword>
<dbReference type="Gene3D" id="2.60.120.10">
    <property type="entry name" value="Jelly Rolls"/>
    <property type="match status" value="1"/>
</dbReference>
<dbReference type="InterPro" id="IPR001387">
    <property type="entry name" value="Cro/C1-type_HTH"/>
</dbReference>
<sequence>MMQNVADNLRLARLQQGYSQEVLATRAGISRRMLVNIEAGESNASIATVDKLASALGLSFVDVVRPPSLSDKARALPLRIWQGEQADSHASLLESLAMPGKTLELWRWQLAAGDSYHAEADAPGCQELLYVLAGQLQLQLPRQQQTHVLQAGQSLAFALDQPCSYHNLGAEPCTFTKSVLMVPHQDQ</sequence>
<evidence type="ECO:0000313" key="5">
    <source>
        <dbReference type="EMBL" id="BBF87500.1"/>
    </source>
</evidence>
<dbReference type="AlphaFoldDB" id="A0A3G9GI03"/>
<dbReference type="CDD" id="cd02209">
    <property type="entry name" value="cupin_XRE_C"/>
    <property type="match status" value="1"/>
</dbReference>
<protein>
    <submittedName>
        <fullName evidence="5">Transcriptional regulator, Cro/CI family</fullName>
    </submittedName>
</protein>
<dbReference type="Proteomes" id="UP000198290">
    <property type="component" value="Chromosome"/>
</dbReference>
<feature type="domain" description="HTH cro/C1-type" evidence="4">
    <location>
        <begin position="9"/>
        <end position="63"/>
    </location>
</feature>
<dbReference type="SUPFAM" id="SSF51182">
    <property type="entry name" value="RmlC-like cupins"/>
    <property type="match status" value="1"/>
</dbReference>
<dbReference type="Pfam" id="PF01381">
    <property type="entry name" value="HTH_3"/>
    <property type="match status" value="1"/>
</dbReference>
<dbReference type="KEGG" id="amah:DLM_3921"/>
<dbReference type="InterPro" id="IPR010982">
    <property type="entry name" value="Lambda_DNA-bd_dom_sf"/>
</dbReference>
<dbReference type="EMBL" id="AP018823">
    <property type="protein sequence ID" value="BBF87500.1"/>
    <property type="molecule type" value="Genomic_DNA"/>
</dbReference>
<dbReference type="InterPro" id="IPR014710">
    <property type="entry name" value="RmlC-like_jellyroll"/>
</dbReference>
<proteinExistence type="predicted"/>
<keyword evidence="1" id="KW-0805">Transcription regulation</keyword>
<dbReference type="SUPFAM" id="SSF47413">
    <property type="entry name" value="lambda repressor-like DNA-binding domains"/>
    <property type="match status" value="1"/>
</dbReference>
<reference evidence="6" key="1">
    <citation type="journal article" date="2017" name="Biotechnol. Biofuels">
        <title>Evaluation of environmental bacterial communities as a factor affecting the growth of duckweed Lemna minor.</title>
        <authorList>
            <person name="Ishizawa H."/>
            <person name="Kuroda M."/>
            <person name="Morikawa M."/>
            <person name="Ike M."/>
        </authorList>
    </citation>
    <scope>NUCLEOTIDE SEQUENCE [LARGE SCALE GENOMIC DNA]</scope>
    <source>
        <strain evidence="6">H3</strain>
    </source>
</reference>
<gene>
    <name evidence="5" type="ORF">DLM_3921</name>
</gene>
<evidence type="ECO:0000313" key="6">
    <source>
        <dbReference type="Proteomes" id="UP000198290"/>
    </source>
</evidence>
<dbReference type="PROSITE" id="PS50943">
    <property type="entry name" value="HTH_CROC1"/>
    <property type="match status" value="1"/>
</dbReference>
<dbReference type="InterPro" id="IPR050807">
    <property type="entry name" value="TransReg_Diox_bact_type"/>
</dbReference>